<dbReference type="AlphaFoldDB" id="A0A1F7FGM7"/>
<reference evidence="2 3" key="1">
    <citation type="journal article" date="2016" name="Nat. Commun.">
        <title>Thousands of microbial genomes shed light on interconnected biogeochemical processes in an aquifer system.</title>
        <authorList>
            <person name="Anantharaman K."/>
            <person name="Brown C.T."/>
            <person name="Hug L.A."/>
            <person name="Sharon I."/>
            <person name="Castelle C.J."/>
            <person name="Probst A.J."/>
            <person name="Thomas B.C."/>
            <person name="Singh A."/>
            <person name="Wilkins M.J."/>
            <person name="Karaoz U."/>
            <person name="Brodie E.L."/>
            <person name="Williams K.H."/>
            <person name="Hubbard S.S."/>
            <person name="Banfield J.F."/>
        </authorList>
    </citation>
    <scope>NUCLEOTIDE SEQUENCE [LARGE SCALE GENOMIC DNA]</scope>
</reference>
<dbReference type="Proteomes" id="UP000179243">
    <property type="component" value="Unassembled WGS sequence"/>
</dbReference>
<evidence type="ECO:0000313" key="2">
    <source>
        <dbReference type="EMBL" id="OGK05748.1"/>
    </source>
</evidence>
<protein>
    <recommendedName>
        <fullName evidence="1">FlgD/Vpr Ig-like domain-containing protein</fullName>
    </recommendedName>
</protein>
<dbReference type="InterPro" id="IPR026444">
    <property type="entry name" value="Secre_tail"/>
</dbReference>
<accession>A0A1F7FGM7</accession>
<dbReference type="Pfam" id="PF13860">
    <property type="entry name" value="FlgD_ig"/>
    <property type="match status" value="1"/>
</dbReference>
<organism evidence="2 3">
    <name type="scientific">Candidatus Raymondbacteria bacterium RIFOXYD12_FULL_49_13</name>
    <dbReference type="NCBI Taxonomy" id="1817890"/>
    <lineage>
        <taxon>Bacteria</taxon>
        <taxon>Raymondiibacteriota</taxon>
    </lineage>
</organism>
<proteinExistence type="predicted"/>
<comment type="caution">
    <text evidence="2">The sequence shown here is derived from an EMBL/GenBank/DDBJ whole genome shotgun (WGS) entry which is preliminary data.</text>
</comment>
<dbReference type="Gene3D" id="2.60.40.4070">
    <property type="match status" value="1"/>
</dbReference>
<evidence type="ECO:0000259" key="1">
    <source>
        <dbReference type="Pfam" id="PF13860"/>
    </source>
</evidence>
<evidence type="ECO:0000313" key="3">
    <source>
        <dbReference type="Proteomes" id="UP000179243"/>
    </source>
</evidence>
<dbReference type="InterPro" id="IPR025965">
    <property type="entry name" value="FlgD/Vpr_Ig-like"/>
</dbReference>
<name>A0A1F7FGM7_UNCRA</name>
<feature type="domain" description="FlgD/Vpr Ig-like" evidence="1">
    <location>
        <begin position="704"/>
        <end position="760"/>
    </location>
</feature>
<gene>
    <name evidence="2" type="ORF">A2519_04960</name>
</gene>
<dbReference type="NCBIfam" id="TIGR04183">
    <property type="entry name" value="Por_Secre_tail"/>
    <property type="match status" value="1"/>
</dbReference>
<sequence>MRLLVLLAALLLVSQTPGRLRNPWIVVDHDLNFWSITKSTQTHDHFPDFPAFDRQNPDQFLKTWHDSICVGEARCNKYDGFLSDWGGDCLYARKNEYFAHDGKNYKEAPFPEGLQYAHIYDPMKFFNCFGYGYCMFIGEVSCNYYTMLGYEARQWSLKWNAHRVCDVYYNDGWHWFDWDEGWWTANASGNTYGLDFATTNTTAYMAAPQRSVYIDSVGWGTFIQGALARPEYLFFGSMRGGGADMSFALRIGEKIERFYNPLDNTYFHPNTDMDMTRTPKACGNSRITYEPTLGDVYADFLDGIYEQSNATLVADGVTLDNGSVTWAIRSPYVIYSSNVSMTSTGSLTTQVSYDLGVTWADYTDSLHAQQRYDYLLKVSGTGKITALKVVTIGQLNPGALPTLRQGTNNCRLYLYDNDETLTLLPDWRTSAGFNKHVVDVSGFTWLGTDNMRNGGKTNSSDSGDYITMELTGPATGSVVSASGYFTINRLRRQENFIPYATNTLDILTGNSMHNLAVTTTAPSPMHTALATMQSTLTEYGFGHWAQAINFERDPISTPGNKGYIQCKGQEIQLTQFRECELYMHYYINHLDQDYLNDLIIKHIYNSNETTIDSVISYVSAEEIASSNGIIDYEVTYPTAFVKDPSHCIVMEVAGGVLLTDLEQNPLVSQIKELGNDKNDGVCVMTNIPNPFNPLTVISFSIKQKKLENMTLAVYDTKGALVKVLTQGLVSSGNMSVSWDGRNMRGADAASGTYMVRLKYGNTFYTHRIVLIR</sequence>
<dbReference type="EMBL" id="MFYX01000049">
    <property type="protein sequence ID" value="OGK05748.1"/>
    <property type="molecule type" value="Genomic_DNA"/>
</dbReference>